<feature type="region of interest" description="Disordered" evidence="1">
    <location>
        <begin position="1"/>
        <end position="25"/>
    </location>
</feature>
<name>A0A820M4W1_9BILA</name>
<gene>
    <name evidence="2" type="ORF">OXD698_LOCUS49671</name>
</gene>
<evidence type="ECO:0000256" key="1">
    <source>
        <dbReference type="SAM" id="MobiDB-lite"/>
    </source>
</evidence>
<dbReference type="AlphaFoldDB" id="A0A820M4W1"/>
<accession>A0A820M4W1</accession>
<proteinExistence type="predicted"/>
<comment type="caution">
    <text evidence="2">The sequence shown here is derived from an EMBL/GenBank/DDBJ whole genome shotgun (WGS) entry which is preliminary data.</text>
</comment>
<evidence type="ECO:0000313" key="2">
    <source>
        <dbReference type="EMBL" id="CAF4367793.1"/>
    </source>
</evidence>
<feature type="non-terminal residue" evidence="2">
    <location>
        <position position="1"/>
    </location>
</feature>
<organism evidence="2 3">
    <name type="scientific">Adineta steineri</name>
    <dbReference type="NCBI Taxonomy" id="433720"/>
    <lineage>
        <taxon>Eukaryota</taxon>
        <taxon>Metazoa</taxon>
        <taxon>Spiralia</taxon>
        <taxon>Gnathifera</taxon>
        <taxon>Rotifera</taxon>
        <taxon>Eurotatoria</taxon>
        <taxon>Bdelloidea</taxon>
        <taxon>Adinetida</taxon>
        <taxon>Adinetidae</taxon>
        <taxon>Adineta</taxon>
    </lineage>
</organism>
<dbReference type="EMBL" id="CAJOAZ010022672">
    <property type="protein sequence ID" value="CAF4367793.1"/>
    <property type="molecule type" value="Genomic_DNA"/>
</dbReference>
<evidence type="ECO:0000313" key="3">
    <source>
        <dbReference type="Proteomes" id="UP000663844"/>
    </source>
</evidence>
<feature type="compositionally biased region" description="Basic and acidic residues" evidence="1">
    <location>
        <begin position="15"/>
        <end position="25"/>
    </location>
</feature>
<dbReference type="Proteomes" id="UP000663844">
    <property type="component" value="Unassembled WGS sequence"/>
</dbReference>
<sequence>DMLASPRRPIAQWHVLKDSDGDKSS</sequence>
<reference evidence="2" key="1">
    <citation type="submission" date="2021-02" db="EMBL/GenBank/DDBJ databases">
        <authorList>
            <person name="Nowell W R."/>
        </authorList>
    </citation>
    <scope>NUCLEOTIDE SEQUENCE</scope>
</reference>
<protein>
    <submittedName>
        <fullName evidence="2">Uncharacterized protein</fullName>
    </submittedName>
</protein>